<keyword evidence="10" id="KW-0732">Signal</keyword>
<dbReference type="InterPro" id="IPR050979">
    <property type="entry name" value="LD-transpeptidase"/>
</dbReference>
<evidence type="ECO:0000256" key="2">
    <source>
        <dbReference type="ARBA" id="ARBA00005992"/>
    </source>
</evidence>
<feature type="signal peptide" evidence="10">
    <location>
        <begin position="1"/>
        <end position="23"/>
    </location>
</feature>
<proteinExistence type="inferred from homology"/>
<dbReference type="InterPro" id="IPR038063">
    <property type="entry name" value="Transpep_catalytic_dom"/>
</dbReference>
<dbReference type="CDD" id="cd16913">
    <property type="entry name" value="YkuD_like"/>
    <property type="match status" value="1"/>
</dbReference>
<keyword evidence="5" id="KW-0378">Hydrolase</keyword>
<dbReference type="GO" id="GO:0008360">
    <property type="term" value="P:regulation of cell shape"/>
    <property type="evidence" value="ECO:0007669"/>
    <property type="project" value="UniProtKB-UniRule"/>
</dbReference>
<evidence type="ECO:0000256" key="9">
    <source>
        <dbReference type="PROSITE-ProRule" id="PRU01373"/>
    </source>
</evidence>
<evidence type="ECO:0000313" key="12">
    <source>
        <dbReference type="EMBL" id="MBA4710723.1"/>
    </source>
</evidence>
<dbReference type="UniPathway" id="UPA00219"/>
<evidence type="ECO:0000256" key="5">
    <source>
        <dbReference type="ARBA" id="ARBA00022801"/>
    </source>
</evidence>
<keyword evidence="4" id="KW-0808">Transferase</keyword>
<evidence type="ECO:0000256" key="10">
    <source>
        <dbReference type="SAM" id="SignalP"/>
    </source>
</evidence>
<evidence type="ECO:0000256" key="1">
    <source>
        <dbReference type="ARBA" id="ARBA00004752"/>
    </source>
</evidence>
<dbReference type="GO" id="GO:0016757">
    <property type="term" value="F:glycosyltransferase activity"/>
    <property type="evidence" value="ECO:0007669"/>
    <property type="project" value="UniProtKB-KW"/>
</dbReference>
<protein>
    <submittedName>
        <fullName evidence="12">L,D-transpeptidase</fullName>
    </submittedName>
</protein>
<evidence type="ECO:0000256" key="3">
    <source>
        <dbReference type="ARBA" id="ARBA00022676"/>
    </source>
</evidence>
<keyword evidence="6 9" id="KW-0133">Cell shape</keyword>
<feature type="domain" description="L,D-TPase catalytic" evidence="11">
    <location>
        <begin position="38"/>
        <end position="174"/>
    </location>
</feature>
<feature type="chain" id="PRO_5032708528" evidence="10">
    <location>
        <begin position="24"/>
        <end position="301"/>
    </location>
</feature>
<dbReference type="InterPro" id="IPR005490">
    <property type="entry name" value="LD_TPept_cat_dom"/>
</dbReference>
<organism evidence="12 13">
    <name type="scientific">Aquitalea aquatica</name>
    <dbReference type="NCBI Taxonomy" id="3044273"/>
    <lineage>
        <taxon>Bacteria</taxon>
        <taxon>Pseudomonadati</taxon>
        <taxon>Pseudomonadota</taxon>
        <taxon>Betaproteobacteria</taxon>
        <taxon>Neisseriales</taxon>
        <taxon>Chromobacteriaceae</taxon>
        <taxon>Aquitalea</taxon>
    </lineage>
</organism>
<dbReference type="SUPFAM" id="SSF141523">
    <property type="entry name" value="L,D-transpeptidase catalytic domain-like"/>
    <property type="match status" value="1"/>
</dbReference>
<keyword evidence="3" id="KW-0328">Glycosyltransferase</keyword>
<keyword evidence="7 9" id="KW-0573">Peptidoglycan synthesis</keyword>
<accession>A0A838Y5H3</accession>
<dbReference type="PANTHER" id="PTHR30582:SF24">
    <property type="entry name" value="L,D-TRANSPEPTIDASE ERFK_SRFK-RELATED"/>
    <property type="match status" value="1"/>
</dbReference>
<dbReference type="PROSITE" id="PS52029">
    <property type="entry name" value="LD_TPASE"/>
    <property type="match status" value="1"/>
</dbReference>
<keyword evidence="8 9" id="KW-0961">Cell wall biogenesis/degradation</keyword>
<comment type="caution">
    <text evidence="12">The sequence shown here is derived from an EMBL/GenBank/DDBJ whole genome shotgun (WGS) entry which is preliminary data.</text>
</comment>
<evidence type="ECO:0000256" key="6">
    <source>
        <dbReference type="ARBA" id="ARBA00022960"/>
    </source>
</evidence>
<evidence type="ECO:0000256" key="4">
    <source>
        <dbReference type="ARBA" id="ARBA00022679"/>
    </source>
</evidence>
<dbReference type="Pfam" id="PF03734">
    <property type="entry name" value="YkuD"/>
    <property type="match status" value="1"/>
</dbReference>
<gene>
    <name evidence="12" type="ORF">H2Z84_20295</name>
</gene>
<evidence type="ECO:0000256" key="8">
    <source>
        <dbReference type="ARBA" id="ARBA00023316"/>
    </source>
</evidence>
<dbReference type="GO" id="GO:0071972">
    <property type="term" value="F:peptidoglycan L,D-transpeptidase activity"/>
    <property type="evidence" value="ECO:0007669"/>
    <property type="project" value="TreeGrafter"/>
</dbReference>
<dbReference type="Proteomes" id="UP000545606">
    <property type="component" value="Unassembled WGS sequence"/>
</dbReference>
<dbReference type="RefSeq" id="WP_181837596.1">
    <property type="nucleotide sequence ID" value="NZ_JACERN010000046.1"/>
</dbReference>
<dbReference type="GO" id="GO:0018104">
    <property type="term" value="P:peptidoglycan-protein cross-linking"/>
    <property type="evidence" value="ECO:0007669"/>
    <property type="project" value="TreeGrafter"/>
</dbReference>
<dbReference type="Gene3D" id="2.40.440.10">
    <property type="entry name" value="L,D-transpeptidase catalytic domain-like"/>
    <property type="match status" value="1"/>
</dbReference>
<keyword evidence="13" id="KW-1185">Reference proteome</keyword>
<feature type="active site" description="Proton donor/acceptor" evidence="9">
    <location>
        <position position="134"/>
    </location>
</feature>
<dbReference type="GO" id="GO:0005576">
    <property type="term" value="C:extracellular region"/>
    <property type="evidence" value="ECO:0007669"/>
    <property type="project" value="TreeGrafter"/>
</dbReference>
<dbReference type="AlphaFoldDB" id="A0A838Y5H3"/>
<reference evidence="12 13" key="1">
    <citation type="submission" date="2020-07" db="EMBL/GenBank/DDBJ databases">
        <title>Draft genome sequence of violacein-producing bacteria and related species.</title>
        <authorList>
            <person name="Wilson H.S."/>
            <person name="De Leon M.E."/>
        </authorList>
    </citation>
    <scope>NUCLEOTIDE SEQUENCE [LARGE SCALE GENOMIC DNA]</scope>
    <source>
        <strain evidence="12 13">HSC-21Su07</strain>
    </source>
</reference>
<comment type="pathway">
    <text evidence="1 9">Cell wall biogenesis; peptidoglycan biosynthesis.</text>
</comment>
<evidence type="ECO:0000256" key="7">
    <source>
        <dbReference type="ARBA" id="ARBA00022984"/>
    </source>
</evidence>
<comment type="similarity">
    <text evidence="2">Belongs to the YkuD family.</text>
</comment>
<name>A0A838Y5H3_9NEIS</name>
<dbReference type="GO" id="GO:0071555">
    <property type="term" value="P:cell wall organization"/>
    <property type="evidence" value="ECO:0007669"/>
    <property type="project" value="UniProtKB-UniRule"/>
</dbReference>
<evidence type="ECO:0000259" key="11">
    <source>
        <dbReference type="PROSITE" id="PS52029"/>
    </source>
</evidence>
<evidence type="ECO:0000313" key="13">
    <source>
        <dbReference type="Proteomes" id="UP000545606"/>
    </source>
</evidence>
<dbReference type="EMBL" id="JACERN010000046">
    <property type="protein sequence ID" value="MBA4710723.1"/>
    <property type="molecule type" value="Genomic_DNA"/>
</dbReference>
<sequence>MKQSVFTLVPGVVLLLGSMAGWAANMPEPDILISQTGQHLVVNLPQARLFLYQDGRLQKIYPVAVGKMLTQTPTGSYAITGVYRDPSWHVPKSIQDEQKNQGKPVLTVVPPGPDNPLGPVFIRFGEAKLGLGFHGTNAPGSVPGFRSHGCIRLKNPDALNLAGTVQKGAAVTVAYQTVLLNEDGAGELWLTAYKNHYKQDDPSFPHLADSLLEWQRTHSVAVVGKRVDHALKERSGKPVCLTCKSDSGNPGELAAVRWLSLPPKGGVPAEQQQAVPQDPAVQSYNSAGSKLKLVKKPAVVL</sequence>
<dbReference type="PANTHER" id="PTHR30582">
    <property type="entry name" value="L,D-TRANSPEPTIDASE"/>
    <property type="match status" value="1"/>
</dbReference>
<feature type="active site" description="Nucleophile" evidence="9">
    <location>
        <position position="150"/>
    </location>
</feature>